<dbReference type="Pfam" id="PF08100">
    <property type="entry name" value="Dimerisation"/>
    <property type="match status" value="1"/>
</dbReference>
<dbReference type="Pfam" id="PF00891">
    <property type="entry name" value="Methyltransf_2"/>
    <property type="match status" value="1"/>
</dbReference>
<dbReference type="AlphaFoldDB" id="A0AAP0G9F5"/>
<evidence type="ECO:0000259" key="5">
    <source>
        <dbReference type="Pfam" id="PF00891"/>
    </source>
</evidence>
<proteinExistence type="predicted"/>
<feature type="domain" description="O-methyltransferase dimerisation" evidence="6">
    <location>
        <begin position="23"/>
        <end position="117"/>
    </location>
</feature>
<reference evidence="7" key="2">
    <citation type="submission" date="2024-02" db="EMBL/GenBank/DDBJ databases">
        <authorList>
            <person name="Li M.-H."/>
            <person name="Liu K.-W."/>
            <person name="Li Z."/>
            <person name="Lu H.-C."/>
            <person name="Ye Q.-L."/>
            <person name="Zhang D."/>
            <person name="Wang J.-Y."/>
            <person name="Li Y.-F."/>
            <person name="Zhong Z.-M."/>
            <person name="Liu X."/>
            <person name="Yu X."/>
            <person name="Liu D.-K."/>
            <person name="Tu X.-D."/>
            <person name="Liu B."/>
            <person name="Hao Y."/>
            <person name="Liao X.-Y."/>
            <person name="Jiang Y.-T."/>
            <person name="Sun W.-H."/>
            <person name="Chen J."/>
            <person name="Ai Y."/>
            <person name="Zhai J.-W."/>
            <person name="Wu S.-S."/>
            <person name="Zhou Z."/>
            <person name="Hsiao Y.-Y."/>
            <person name="Wu W.-L."/>
            <person name="Chen Y.-Y."/>
            <person name="Lin Y.-F."/>
            <person name="Hsu J.-L."/>
            <person name="Li C.-Y."/>
            <person name="Wang Z.-W."/>
            <person name="Zhao X."/>
            <person name="Zhong W.-Y."/>
            <person name="Ma X.-K."/>
            <person name="Ma L."/>
            <person name="Huang J."/>
            <person name="Chen G.-Z."/>
            <person name="Huang M.-Z."/>
            <person name="Huang L."/>
            <person name="Peng D.-H."/>
            <person name="Luo Y.-B."/>
            <person name="Zou S.-Q."/>
            <person name="Chen S.-P."/>
            <person name="Lan S."/>
            <person name="Tsai W.-C."/>
            <person name="Van De Peer Y."/>
            <person name="Liu Z.-J."/>
        </authorList>
    </citation>
    <scope>NUCLEOTIDE SEQUENCE</scope>
    <source>
        <strain evidence="7">Lor287</strain>
        <tissue evidence="7">Leaf</tissue>
    </source>
</reference>
<dbReference type="EMBL" id="JBBWWQ010000005">
    <property type="protein sequence ID" value="KAK8946366.1"/>
    <property type="molecule type" value="Genomic_DNA"/>
</dbReference>
<feature type="active site" description="Proton acceptor" evidence="4">
    <location>
        <position position="273"/>
    </location>
</feature>
<dbReference type="InterPro" id="IPR029063">
    <property type="entry name" value="SAM-dependent_MTases_sf"/>
</dbReference>
<dbReference type="SUPFAM" id="SSF46785">
    <property type="entry name" value="Winged helix' DNA-binding domain"/>
    <property type="match status" value="1"/>
</dbReference>
<dbReference type="SUPFAM" id="SSF53335">
    <property type="entry name" value="S-adenosyl-L-methionine-dependent methyltransferases"/>
    <property type="match status" value="1"/>
</dbReference>
<evidence type="ECO:0000313" key="9">
    <source>
        <dbReference type="Proteomes" id="UP001418222"/>
    </source>
</evidence>
<dbReference type="PROSITE" id="PS51683">
    <property type="entry name" value="SAM_OMT_II"/>
    <property type="match status" value="1"/>
</dbReference>
<dbReference type="InterPro" id="IPR036390">
    <property type="entry name" value="WH_DNA-bd_sf"/>
</dbReference>
<evidence type="ECO:0000256" key="4">
    <source>
        <dbReference type="PIRSR" id="PIRSR005739-1"/>
    </source>
</evidence>
<evidence type="ECO:0000256" key="3">
    <source>
        <dbReference type="ARBA" id="ARBA00022691"/>
    </source>
</evidence>
<gene>
    <name evidence="7" type="primary">OMT2</name>
    <name evidence="7" type="ORF">KSP39_PZI006462</name>
    <name evidence="8" type="ORF">KSP39_PZI006479</name>
</gene>
<evidence type="ECO:0000313" key="7">
    <source>
        <dbReference type="EMBL" id="KAK8946366.1"/>
    </source>
</evidence>
<feature type="domain" description="O-methyltransferase C-terminal" evidence="5">
    <location>
        <begin position="142"/>
        <end position="348"/>
    </location>
</feature>
<dbReference type="PANTHER" id="PTHR11746">
    <property type="entry name" value="O-METHYLTRANSFERASE"/>
    <property type="match status" value="1"/>
</dbReference>
<accession>A0AAP0G9F5</accession>
<dbReference type="GO" id="GO:0032259">
    <property type="term" value="P:methylation"/>
    <property type="evidence" value="ECO:0007669"/>
    <property type="project" value="UniProtKB-KW"/>
</dbReference>
<dbReference type="Gene3D" id="3.40.50.150">
    <property type="entry name" value="Vaccinia Virus protein VP39"/>
    <property type="match status" value="1"/>
</dbReference>
<evidence type="ECO:0000256" key="1">
    <source>
        <dbReference type="ARBA" id="ARBA00022603"/>
    </source>
</evidence>
<reference evidence="7 9" key="1">
    <citation type="journal article" date="2022" name="Nat. Plants">
        <title>Genomes of leafy and leafless Platanthera orchids illuminate the evolution of mycoheterotrophy.</title>
        <authorList>
            <person name="Li M.H."/>
            <person name="Liu K.W."/>
            <person name="Li Z."/>
            <person name="Lu H.C."/>
            <person name="Ye Q.L."/>
            <person name="Zhang D."/>
            <person name="Wang J.Y."/>
            <person name="Li Y.F."/>
            <person name="Zhong Z.M."/>
            <person name="Liu X."/>
            <person name="Yu X."/>
            <person name="Liu D.K."/>
            <person name="Tu X.D."/>
            <person name="Liu B."/>
            <person name="Hao Y."/>
            <person name="Liao X.Y."/>
            <person name="Jiang Y.T."/>
            <person name="Sun W.H."/>
            <person name="Chen J."/>
            <person name="Chen Y.Q."/>
            <person name="Ai Y."/>
            <person name="Zhai J.W."/>
            <person name="Wu S.S."/>
            <person name="Zhou Z."/>
            <person name="Hsiao Y.Y."/>
            <person name="Wu W.L."/>
            <person name="Chen Y.Y."/>
            <person name="Lin Y.F."/>
            <person name="Hsu J.L."/>
            <person name="Li C.Y."/>
            <person name="Wang Z.W."/>
            <person name="Zhao X."/>
            <person name="Zhong W.Y."/>
            <person name="Ma X.K."/>
            <person name="Ma L."/>
            <person name="Huang J."/>
            <person name="Chen G.Z."/>
            <person name="Huang M.Z."/>
            <person name="Huang L."/>
            <person name="Peng D.H."/>
            <person name="Luo Y.B."/>
            <person name="Zou S.Q."/>
            <person name="Chen S.P."/>
            <person name="Lan S."/>
            <person name="Tsai W.C."/>
            <person name="Van de Peer Y."/>
            <person name="Liu Z.J."/>
        </authorList>
    </citation>
    <scope>NUCLEOTIDE SEQUENCE [LARGE SCALE GENOMIC DNA]</scope>
    <source>
        <strain evidence="7">Lor287</strain>
    </source>
</reference>
<protein>
    <submittedName>
        <fullName evidence="7">Tricetin 3',4',5'-O-trimethyltransferase</fullName>
    </submittedName>
</protein>
<keyword evidence="1" id="KW-0489">Methyltransferase</keyword>
<dbReference type="InterPro" id="IPR001077">
    <property type="entry name" value="COMT_C"/>
</dbReference>
<keyword evidence="9" id="KW-1185">Reference proteome</keyword>
<dbReference type="EMBL" id="JBBWWQ010000005">
    <property type="protein sequence ID" value="KAK8947473.1"/>
    <property type="molecule type" value="Genomic_DNA"/>
</dbReference>
<dbReference type="Gene3D" id="1.10.10.10">
    <property type="entry name" value="Winged helix-like DNA-binding domain superfamily/Winged helix DNA-binding domain"/>
    <property type="match status" value="1"/>
</dbReference>
<dbReference type="GO" id="GO:0046983">
    <property type="term" value="F:protein dimerization activity"/>
    <property type="evidence" value="ECO:0007669"/>
    <property type="project" value="InterPro"/>
</dbReference>
<dbReference type="Proteomes" id="UP001418222">
    <property type="component" value="Unassembled WGS sequence"/>
</dbReference>
<dbReference type="FunFam" id="3.40.50.150:FF:000061">
    <property type="entry name" value="Caffeic acid O-methyltransferase"/>
    <property type="match status" value="1"/>
</dbReference>
<evidence type="ECO:0000313" key="8">
    <source>
        <dbReference type="EMBL" id="KAK8947473.1"/>
    </source>
</evidence>
<evidence type="ECO:0000256" key="2">
    <source>
        <dbReference type="ARBA" id="ARBA00022679"/>
    </source>
</evidence>
<organism evidence="7 9">
    <name type="scientific">Platanthera zijinensis</name>
    <dbReference type="NCBI Taxonomy" id="2320716"/>
    <lineage>
        <taxon>Eukaryota</taxon>
        <taxon>Viridiplantae</taxon>
        <taxon>Streptophyta</taxon>
        <taxon>Embryophyta</taxon>
        <taxon>Tracheophyta</taxon>
        <taxon>Spermatophyta</taxon>
        <taxon>Magnoliopsida</taxon>
        <taxon>Liliopsida</taxon>
        <taxon>Asparagales</taxon>
        <taxon>Orchidaceae</taxon>
        <taxon>Orchidoideae</taxon>
        <taxon>Orchideae</taxon>
        <taxon>Orchidinae</taxon>
        <taxon>Platanthera</taxon>
    </lineage>
</organism>
<dbReference type="FunFam" id="1.10.10.10:FF:000357">
    <property type="entry name" value="Caffeic acid 3-O-methyltransferase"/>
    <property type="match status" value="1"/>
</dbReference>
<keyword evidence="2" id="KW-0808">Transferase</keyword>
<sequence length="368" mass="40201">MDQMLLTTKSPNDSVEDAYAYAMQLASLSVLPMTLRAALELGLLRLISDADGPLSSDELAARLGLLPTNPRAAAMIERILRLLASYSILSCGSSSGPNGEGRACIPRYGPTLVCNYFSPDKNNASLDALALVLQDKIIMENWYHVKDAVINGGTPFDLAHGMKAFEYKGKDSEFNAYFNEGMSGHSSIIMKKVLDAYQGFHDIDVRVVVDVGGGLGSTLNMIIARHNHIKGINFDLPQVVSHAPPIPNVQHIGGDMFDTIPSGDIIFLKWILHGWSDEHCVKILKNCRKALPSGGKVVIVEYILPKSPEHNPEAQVVFHTDMIMLLQASGGIERTEKEFEVLALQSGFTAFKPVYINSNACVMELSNE</sequence>
<dbReference type="InterPro" id="IPR016461">
    <property type="entry name" value="COMT-like"/>
</dbReference>
<dbReference type="GO" id="GO:0008171">
    <property type="term" value="F:O-methyltransferase activity"/>
    <property type="evidence" value="ECO:0007669"/>
    <property type="project" value="InterPro"/>
</dbReference>
<dbReference type="InterPro" id="IPR012967">
    <property type="entry name" value="COMT_dimerisation"/>
</dbReference>
<evidence type="ECO:0000259" key="6">
    <source>
        <dbReference type="Pfam" id="PF08100"/>
    </source>
</evidence>
<comment type="caution">
    <text evidence="7">The sequence shown here is derived from an EMBL/GenBank/DDBJ whole genome shotgun (WGS) entry which is preliminary data.</text>
</comment>
<dbReference type="InterPro" id="IPR036388">
    <property type="entry name" value="WH-like_DNA-bd_sf"/>
</dbReference>
<dbReference type="PIRSF" id="PIRSF005739">
    <property type="entry name" value="O-mtase"/>
    <property type="match status" value="1"/>
</dbReference>
<name>A0AAP0G9F5_9ASPA</name>
<keyword evidence="3" id="KW-0949">S-adenosyl-L-methionine</keyword>